<reference evidence="1" key="1">
    <citation type="submission" date="2023-01" db="EMBL/GenBank/DDBJ databases">
        <title>The diversity of Class Acidimicrobiia in South China Sea sediment environments and the proposal of Iamia marina sp. nov., a novel species of the genus Iamia.</title>
        <authorList>
            <person name="He Y."/>
            <person name="Tian X."/>
        </authorList>
    </citation>
    <scope>NUCLEOTIDE SEQUENCE</scope>
    <source>
        <strain evidence="1">DSM 19957</strain>
    </source>
</reference>
<dbReference type="PANTHER" id="PTHR20883">
    <property type="entry name" value="PHYTANOYL-COA DIOXYGENASE DOMAIN CONTAINING 1"/>
    <property type="match status" value="1"/>
</dbReference>
<sequence length="267" mass="27512">MSAPTPAPSGPAAGPSADHDTVVAALADDGCAVVPDLLGPDEVARATAALEEVFASEADVAGERGWRTDAYRVAYALPAKDPTFLDLCTHSGLGGLADAVLGPDCVVAGFNGQTMVPGGTGQRLHRDHPVPTPGTTLFLHLVCALDAFTPSNGATRVVPGTHREPPADDADLAALEDRAVVLAAPAGAAVAFDATLVHAAGANATGAPRRALHVFFARPWVQPHWDLLGSLAPEVAADLTADQRRRLGGATGPRRFDRATRTVLRPR</sequence>
<keyword evidence="1" id="KW-0560">Oxidoreductase</keyword>
<dbReference type="GO" id="GO:0016706">
    <property type="term" value="F:2-oxoglutarate-dependent dioxygenase activity"/>
    <property type="evidence" value="ECO:0007669"/>
    <property type="project" value="UniProtKB-ARBA"/>
</dbReference>
<proteinExistence type="predicted"/>
<name>A0AAF0BW44_9ACTN</name>
<keyword evidence="2" id="KW-1185">Reference proteome</keyword>
<evidence type="ECO:0000313" key="2">
    <source>
        <dbReference type="Proteomes" id="UP001216390"/>
    </source>
</evidence>
<dbReference type="AlphaFoldDB" id="A0AAF0BW44"/>
<dbReference type="SUPFAM" id="SSF51197">
    <property type="entry name" value="Clavaminate synthase-like"/>
    <property type="match status" value="1"/>
</dbReference>
<dbReference type="EMBL" id="CP116942">
    <property type="protein sequence ID" value="WCO66999.1"/>
    <property type="molecule type" value="Genomic_DNA"/>
</dbReference>
<evidence type="ECO:0000313" key="1">
    <source>
        <dbReference type="EMBL" id="WCO66999.1"/>
    </source>
</evidence>
<protein>
    <submittedName>
        <fullName evidence="1">Phytanoyl-CoA dioxygenase family protein</fullName>
    </submittedName>
</protein>
<dbReference type="InterPro" id="IPR008775">
    <property type="entry name" value="Phytyl_CoA_dOase-like"/>
</dbReference>
<gene>
    <name evidence="1" type="ORF">PO878_21130</name>
</gene>
<organism evidence="1 2">
    <name type="scientific">Iamia majanohamensis</name>
    <dbReference type="NCBI Taxonomy" id="467976"/>
    <lineage>
        <taxon>Bacteria</taxon>
        <taxon>Bacillati</taxon>
        <taxon>Actinomycetota</taxon>
        <taxon>Acidimicrobiia</taxon>
        <taxon>Acidimicrobiales</taxon>
        <taxon>Iamiaceae</taxon>
        <taxon>Iamia</taxon>
    </lineage>
</organism>
<dbReference type="KEGG" id="ima:PO878_21130"/>
<dbReference type="Pfam" id="PF05721">
    <property type="entry name" value="PhyH"/>
    <property type="match status" value="1"/>
</dbReference>
<dbReference type="PANTHER" id="PTHR20883:SF48">
    <property type="entry name" value="ECTOINE DIOXYGENASE"/>
    <property type="match status" value="1"/>
</dbReference>
<keyword evidence="1" id="KW-0223">Dioxygenase</keyword>
<dbReference type="GO" id="GO:0005506">
    <property type="term" value="F:iron ion binding"/>
    <property type="evidence" value="ECO:0007669"/>
    <property type="project" value="UniProtKB-ARBA"/>
</dbReference>
<dbReference type="Proteomes" id="UP001216390">
    <property type="component" value="Chromosome"/>
</dbReference>
<accession>A0AAF0BW44</accession>
<dbReference type="Gene3D" id="2.60.120.620">
    <property type="entry name" value="q2cbj1_9rhob like domain"/>
    <property type="match status" value="1"/>
</dbReference>
<dbReference type="RefSeq" id="WP_272736521.1">
    <property type="nucleotide sequence ID" value="NZ_CP116942.1"/>
</dbReference>